<evidence type="ECO:0000313" key="1">
    <source>
        <dbReference type="EMBL" id="OEH92969.1"/>
    </source>
</evidence>
<dbReference type="Pfam" id="PF03692">
    <property type="entry name" value="CxxCxxCC"/>
    <property type="match status" value="1"/>
</dbReference>
<gene>
    <name evidence="1" type="ORF">BFG57_14400</name>
</gene>
<dbReference type="AlphaFoldDB" id="A0A1E5LFW1"/>
<keyword evidence="2" id="KW-1185">Reference proteome</keyword>
<proteinExistence type="predicted"/>
<dbReference type="EMBL" id="MJEH01000020">
    <property type="protein sequence ID" value="OEH92969.1"/>
    <property type="molecule type" value="Genomic_DNA"/>
</dbReference>
<comment type="caution">
    <text evidence="1">The sequence shown here is derived from an EMBL/GenBank/DDBJ whole genome shotgun (WGS) entry which is preliminary data.</text>
</comment>
<reference evidence="1 2" key="1">
    <citation type="submission" date="2016-08" db="EMBL/GenBank/DDBJ databases">
        <title>Genome of Bacillus solimangrovi GH2-4.</title>
        <authorList>
            <person name="Lim S."/>
            <person name="Kim B.-C."/>
        </authorList>
    </citation>
    <scope>NUCLEOTIDE SEQUENCE [LARGE SCALE GENOMIC DNA]</scope>
    <source>
        <strain evidence="1 2">GH2-4</strain>
    </source>
</reference>
<dbReference type="STRING" id="1305675.BFG57_14400"/>
<name>A0A1E5LFW1_9BACI</name>
<accession>A0A1E5LFW1</accession>
<dbReference type="Proteomes" id="UP000095209">
    <property type="component" value="Unassembled WGS sequence"/>
</dbReference>
<evidence type="ECO:0000313" key="2">
    <source>
        <dbReference type="Proteomes" id="UP000095209"/>
    </source>
</evidence>
<dbReference type="InterPro" id="IPR005358">
    <property type="entry name" value="Puta_zinc/iron-chelating_dom"/>
</dbReference>
<protein>
    <submittedName>
        <fullName evidence="1">Uncharacterized protein</fullName>
    </submittedName>
</protein>
<sequence>MPDESTFYEKVDELLQDEEHDADQLVVIAYRELLKSLDQQIEVIEEQVNISPTCFKGCAFCCYFPIIVTKLEAKVILSHINSLPAEDRKSVLAHLNQYFLEHENKMNEVCSLDFHEDPDFKKKYITQQLPCPMLNTKTNTCVAYKARPTPCRTYLNYGSPQVCANNLVPKEPFSYEFLHEYYFQAFNELIQVLLSNGEEINTINYPDDLFEYDYLPNHLKRELEDQSH</sequence>
<organism evidence="1 2">
    <name type="scientific">Bacillus solimangrovi</name>
    <dbReference type="NCBI Taxonomy" id="1305675"/>
    <lineage>
        <taxon>Bacteria</taxon>
        <taxon>Bacillati</taxon>
        <taxon>Bacillota</taxon>
        <taxon>Bacilli</taxon>
        <taxon>Bacillales</taxon>
        <taxon>Bacillaceae</taxon>
        <taxon>Bacillus</taxon>
    </lineage>
</organism>